<dbReference type="Gene3D" id="2.60.120.620">
    <property type="entry name" value="q2cbj1_9rhob like domain"/>
    <property type="match status" value="1"/>
</dbReference>
<keyword evidence="4" id="KW-0560">Oxidoreductase</keyword>
<evidence type="ECO:0000256" key="3">
    <source>
        <dbReference type="ARBA" id="ARBA00022964"/>
    </source>
</evidence>
<dbReference type="Proteomes" id="UP001530293">
    <property type="component" value="Unassembled WGS sequence"/>
</dbReference>
<organism evidence="8 9">
    <name type="scientific">Discostella pseudostelligera</name>
    <dbReference type="NCBI Taxonomy" id="259834"/>
    <lineage>
        <taxon>Eukaryota</taxon>
        <taxon>Sar</taxon>
        <taxon>Stramenopiles</taxon>
        <taxon>Ochrophyta</taxon>
        <taxon>Bacillariophyta</taxon>
        <taxon>Coscinodiscophyceae</taxon>
        <taxon>Thalassiosirophycidae</taxon>
        <taxon>Stephanodiscales</taxon>
        <taxon>Stephanodiscaceae</taxon>
        <taxon>Discostella</taxon>
    </lineage>
</organism>
<keyword evidence="5" id="KW-0408">Iron</keyword>
<accession>A0ABD3M5M3</accession>
<dbReference type="SUPFAM" id="SSF51197">
    <property type="entry name" value="Clavaminate synthase-like"/>
    <property type="match status" value="1"/>
</dbReference>
<keyword evidence="9" id="KW-1185">Reference proteome</keyword>
<evidence type="ECO:0000256" key="6">
    <source>
        <dbReference type="SAM" id="MobiDB-lite"/>
    </source>
</evidence>
<evidence type="ECO:0000256" key="2">
    <source>
        <dbReference type="ARBA" id="ARBA00022723"/>
    </source>
</evidence>
<evidence type="ECO:0000313" key="8">
    <source>
        <dbReference type="EMBL" id="KAL3759289.1"/>
    </source>
</evidence>
<evidence type="ECO:0000256" key="4">
    <source>
        <dbReference type="ARBA" id="ARBA00023002"/>
    </source>
</evidence>
<reference evidence="8 9" key="1">
    <citation type="submission" date="2024-10" db="EMBL/GenBank/DDBJ databases">
        <title>Updated reference genomes for cyclostephanoid diatoms.</title>
        <authorList>
            <person name="Roberts W.R."/>
            <person name="Alverson A.J."/>
        </authorList>
    </citation>
    <scope>NUCLEOTIDE SEQUENCE [LARGE SCALE GENOMIC DNA]</scope>
    <source>
        <strain evidence="8 9">AJA232-27</strain>
    </source>
</reference>
<dbReference type="AlphaFoldDB" id="A0ABD3M5M3"/>
<protein>
    <recommendedName>
        <fullName evidence="7">Fe2OG dioxygenase domain-containing protein</fullName>
    </recommendedName>
</protein>
<feature type="domain" description="Fe2OG dioxygenase" evidence="7">
    <location>
        <begin position="229"/>
        <end position="317"/>
    </location>
</feature>
<evidence type="ECO:0000256" key="1">
    <source>
        <dbReference type="ARBA" id="ARBA00001961"/>
    </source>
</evidence>
<keyword evidence="2" id="KW-0479">Metal-binding</keyword>
<feature type="region of interest" description="Disordered" evidence="6">
    <location>
        <begin position="103"/>
        <end position="122"/>
    </location>
</feature>
<evidence type="ECO:0000313" key="9">
    <source>
        <dbReference type="Proteomes" id="UP001530293"/>
    </source>
</evidence>
<comment type="cofactor">
    <cofactor evidence="1">
        <name>L-ascorbate</name>
        <dbReference type="ChEBI" id="CHEBI:38290"/>
    </cofactor>
</comment>
<dbReference type="PROSITE" id="PS51471">
    <property type="entry name" value="FE2OG_OXY"/>
    <property type="match status" value="1"/>
</dbReference>
<sequence length="334" mass="37384">MMPINDQLQSPCSLRQRKKPCSCRCINHYDQFAMVSAVLLLVGCILFSAPAKATAFCNLGSIKRATPQSNYVGRGSQSTTALKVSELHVPGYAQTKLPFIHPDDNRRRGYNNSNNGDSTSTTIFHERTYQPNVDYTSLVPHQNGHLIHRTTTPIFTPRECQSIINEAEAKANEMGWTTTRHGNYPTTDLPIVELPTTLEFLKVALVERIYPLLRQQFGEFLPDGGRNLRVADGFIVKYDALGGQTELKPHRDGSVLSFNIALNPMSEFEGGGTWFQSLDGPVKIDQGEIVSHSSSLLHGGNGITWGRRYIIVCFVILEGYDSWSMRFYNQVRNL</sequence>
<proteinExistence type="predicted"/>
<dbReference type="GO" id="GO:0046872">
    <property type="term" value="F:metal ion binding"/>
    <property type="evidence" value="ECO:0007669"/>
    <property type="project" value="UniProtKB-KW"/>
</dbReference>
<feature type="compositionally biased region" description="Low complexity" evidence="6">
    <location>
        <begin position="110"/>
        <end position="122"/>
    </location>
</feature>
<comment type="caution">
    <text evidence="8">The sequence shown here is derived from an EMBL/GenBank/DDBJ whole genome shotgun (WGS) entry which is preliminary data.</text>
</comment>
<dbReference type="InterPro" id="IPR005123">
    <property type="entry name" value="Oxoglu/Fe-dep_dioxygenase_dom"/>
</dbReference>
<dbReference type="GO" id="GO:0051213">
    <property type="term" value="F:dioxygenase activity"/>
    <property type="evidence" value="ECO:0007669"/>
    <property type="project" value="UniProtKB-KW"/>
</dbReference>
<gene>
    <name evidence="8" type="ORF">ACHAWU_002090</name>
</gene>
<dbReference type="InterPro" id="IPR006620">
    <property type="entry name" value="Pro_4_hyd_alph"/>
</dbReference>
<dbReference type="EMBL" id="JALLBG020000206">
    <property type="protein sequence ID" value="KAL3759289.1"/>
    <property type="molecule type" value="Genomic_DNA"/>
</dbReference>
<evidence type="ECO:0000256" key="5">
    <source>
        <dbReference type="ARBA" id="ARBA00023004"/>
    </source>
</evidence>
<dbReference type="SMART" id="SM00702">
    <property type="entry name" value="P4Hc"/>
    <property type="match status" value="1"/>
</dbReference>
<name>A0ABD3M5M3_9STRA</name>
<evidence type="ECO:0000259" key="7">
    <source>
        <dbReference type="PROSITE" id="PS51471"/>
    </source>
</evidence>
<keyword evidence="3" id="KW-0223">Dioxygenase</keyword>